<dbReference type="AlphaFoldDB" id="A0A7S2DL98"/>
<proteinExistence type="predicted"/>
<gene>
    <name evidence="2" type="ORF">CBRE1094_LOCUS18533</name>
</gene>
<name>A0A7S2DL98_9EUKA</name>
<protein>
    <submittedName>
        <fullName evidence="2">Uncharacterized protein</fullName>
    </submittedName>
</protein>
<feature type="region of interest" description="Disordered" evidence="1">
    <location>
        <begin position="49"/>
        <end position="82"/>
    </location>
</feature>
<evidence type="ECO:0000256" key="1">
    <source>
        <dbReference type="SAM" id="MobiDB-lite"/>
    </source>
</evidence>
<reference evidence="2" key="1">
    <citation type="submission" date="2021-01" db="EMBL/GenBank/DDBJ databases">
        <authorList>
            <person name="Corre E."/>
            <person name="Pelletier E."/>
            <person name="Niang G."/>
            <person name="Scheremetjew M."/>
            <person name="Finn R."/>
            <person name="Kale V."/>
            <person name="Holt S."/>
            <person name="Cochrane G."/>
            <person name="Meng A."/>
            <person name="Brown T."/>
            <person name="Cohen L."/>
        </authorList>
    </citation>
    <scope>NUCLEOTIDE SEQUENCE</scope>
    <source>
        <strain evidence="2">UTEX LB 985</strain>
    </source>
</reference>
<evidence type="ECO:0000313" key="2">
    <source>
        <dbReference type="EMBL" id="CAD9457923.1"/>
    </source>
</evidence>
<accession>A0A7S2DL98</accession>
<dbReference type="EMBL" id="HBGU01033916">
    <property type="protein sequence ID" value="CAD9457923.1"/>
    <property type="molecule type" value="Transcribed_RNA"/>
</dbReference>
<organism evidence="2">
    <name type="scientific">Haptolina brevifila</name>
    <dbReference type="NCBI Taxonomy" id="156173"/>
    <lineage>
        <taxon>Eukaryota</taxon>
        <taxon>Haptista</taxon>
        <taxon>Haptophyta</taxon>
        <taxon>Prymnesiophyceae</taxon>
        <taxon>Prymnesiales</taxon>
        <taxon>Prymnesiaceae</taxon>
        <taxon>Haptolina</taxon>
    </lineage>
</organism>
<sequence>MSSAYADARALTIANSQDPTVVAMQKMSNGQLCVMQSTLIPRQASFSTSSSQGSLLRSSSSSRLGQSRSGASLLSTSRSNSLLTTRRDASSLDAFVLSRPGFVSTYDEHTWHGARPSIHPHGKAPVVAPPFQSTFSINAYKHGLLKPSPKDTTVDRTVTEFVNPHPSRGQRTLAQKGFRALGEQWENHVQTQHANQQAAFSRLQRDMASRSSRTAFPAIGERAGLEL</sequence>